<name>A0A0A1TUJ1_ENTIV</name>
<gene>
    <name evidence="1" type="ORF">EIN_468640</name>
</gene>
<dbReference type="Proteomes" id="UP000014680">
    <property type="component" value="Unassembled WGS sequence"/>
</dbReference>
<dbReference type="RefSeq" id="XP_004183056.1">
    <property type="nucleotide sequence ID" value="XM_004183008.1"/>
</dbReference>
<proteinExistence type="predicted"/>
<evidence type="ECO:0000313" key="2">
    <source>
        <dbReference type="Proteomes" id="UP000014680"/>
    </source>
</evidence>
<dbReference type="EMBL" id="KB207240">
    <property type="protein sequence ID" value="ELP83710.1"/>
    <property type="molecule type" value="Genomic_DNA"/>
</dbReference>
<dbReference type="KEGG" id="eiv:EIN_468640"/>
<protein>
    <submittedName>
        <fullName evidence="1">Uncharacterized protein</fullName>
    </submittedName>
</protein>
<dbReference type="GeneID" id="14882691"/>
<keyword evidence="2" id="KW-1185">Reference proteome</keyword>
<reference evidence="1 2" key="1">
    <citation type="submission" date="2012-10" db="EMBL/GenBank/DDBJ databases">
        <authorList>
            <person name="Zafar N."/>
            <person name="Inman J."/>
            <person name="Hall N."/>
            <person name="Lorenzi H."/>
            <person name="Caler E."/>
        </authorList>
    </citation>
    <scope>NUCLEOTIDE SEQUENCE [LARGE SCALE GENOMIC DNA]</scope>
    <source>
        <strain evidence="1 2">IP1</strain>
    </source>
</reference>
<accession>A0A0A1TUJ1</accession>
<organism evidence="1 2">
    <name type="scientific">Entamoeba invadens IP1</name>
    <dbReference type="NCBI Taxonomy" id="370355"/>
    <lineage>
        <taxon>Eukaryota</taxon>
        <taxon>Amoebozoa</taxon>
        <taxon>Evosea</taxon>
        <taxon>Archamoebae</taxon>
        <taxon>Mastigamoebida</taxon>
        <taxon>Entamoebidae</taxon>
        <taxon>Entamoeba</taxon>
    </lineage>
</organism>
<dbReference type="AlphaFoldDB" id="A0A0A1TUJ1"/>
<feature type="non-terminal residue" evidence="1">
    <location>
        <position position="35"/>
    </location>
</feature>
<dbReference type="VEuPathDB" id="AmoebaDB:EIN_468640"/>
<feature type="non-terminal residue" evidence="1">
    <location>
        <position position="1"/>
    </location>
</feature>
<evidence type="ECO:0000313" key="1">
    <source>
        <dbReference type="EMBL" id="ELP83710.1"/>
    </source>
</evidence>
<sequence length="35" mass="4215">MNMQSLGNAHTIIRYFELNNRIDQLFSWAFKQDIV</sequence>